<dbReference type="Proteomes" id="UP001165124">
    <property type="component" value="Unassembled WGS sequence"/>
</dbReference>
<evidence type="ECO:0000256" key="3">
    <source>
        <dbReference type="ARBA" id="ARBA00022643"/>
    </source>
</evidence>
<comment type="function">
    <text evidence="5">Catalyzes the oxidation of either pyridoxine 5'-phosphate (PNP) or pyridoxamine 5'-phosphate (PMP) into pyridoxal 5'-phosphate (PLP).</text>
</comment>
<dbReference type="HAMAP" id="MF_01629">
    <property type="entry name" value="PdxH"/>
    <property type="match status" value="1"/>
</dbReference>
<feature type="binding site" evidence="5 7">
    <location>
        <position position="244"/>
    </location>
    <ligand>
        <name>FMN</name>
        <dbReference type="ChEBI" id="CHEBI:58210"/>
    </ligand>
</feature>
<feature type="binding site" evidence="5 7">
    <location>
        <begin position="99"/>
        <end position="100"/>
    </location>
    <ligand>
        <name>FMN</name>
        <dbReference type="ChEBI" id="CHEBI:58210"/>
    </ligand>
</feature>
<dbReference type="EMBL" id="BSRZ01000003">
    <property type="protein sequence ID" value="GLW63865.1"/>
    <property type="molecule type" value="Genomic_DNA"/>
</dbReference>
<comment type="cofactor">
    <cofactor evidence="5 7">
        <name>FMN</name>
        <dbReference type="ChEBI" id="CHEBI:58210"/>
    </cofactor>
    <text evidence="5 7">Binds 1 FMN per subunit.</text>
</comment>
<dbReference type="GO" id="GO:0008615">
    <property type="term" value="P:pyridoxine biosynthetic process"/>
    <property type="evidence" value="ECO:0007669"/>
    <property type="project" value="UniProtKB-KW"/>
</dbReference>
<feature type="binding site" evidence="5 6">
    <location>
        <position position="146"/>
    </location>
    <ligand>
        <name>substrate</name>
    </ligand>
</feature>
<dbReference type="PIRSF" id="PIRSF000190">
    <property type="entry name" value="Pyd_amn-ph_oxd"/>
    <property type="match status" value="1"/>
</dbReference>
<feature type="binding site" evidence="5 6">
    <location>
        <position position="89"/>
    </location>
    <ligand>
        <name>substrate</name>
    </ligand>
</feature>
<dbReference type="SUPFAM" id="SSF50475">
    <property type="entry name" value="FMN-binding split barrel"/>
    <property type="match status" value="1"/>
</dbReference>
<comment type="subunit">
    <text evidence="5">Homodimer.</text>
</comment>
<reference evidence="10" key="1">
    <citation type="submission" date="2023-02" db="EMBL/GenBank/DDBJ databases">
        <title>Actinomadura rubrobrunea NBRC 14622.</title>
        <authorList>
            <person name="Ichikawa N."/>
            <person name="Sato H."/>
            <person name="Tonouchi N."/>
        </authorList>
    </citation>
    <scope>NUCLEOTIDE SEQUENCE</scope>
    <source>
        <strain evidence="10">NBRC 14622</strain>
    </source>
</reference>
<dbReference type="GO" id="GO:0010181">
    <property type="term" value="F:FMN binding"/>
    <property type="evidence" value="ECO:0007669"/>
    <property type="project" value="UniProtKB-UniRule"/>
</dbReference>
<feature type="binding site" evidence="5 7">
    <location>
        <position position="105"/>
    </location>
    <ligand>
        <name>FMN</name>
        <dbReference type="ChEBI" id="CHEBI:58210"/>
    </ligand>
</feature>
<name>A0A9W6PSW2_9ACTN</name>
<feature type="binding site" evidence="5 7">
    <location>
        <begin position="164"/>
        <end position="165"/>
    </location>
    <ligand>
        <name>FMN</name>
        <dbReference type="ChEBI" id="CHEBI:58210"/>
    </ligand>
</feature>
<evidence type="ECO:0000259" key="9">
    <source>
        <dbReference type="Pfam" id="PF10590"/>
    </source>
</evidence>
<evidence type="ECO:0000256" key="2">
    <source>
        <dbReference type="ARBA" id="ARBA00022630"/>
    </source>
</evidence>
<feature type="domain" description="Pyridoxamine 5'-phosphate oxidase N-terminal" evidence="8">
    <location>
        <begin position="57"/>
        <end position="180"/>
    </location>
</feature>
<protein>
    <recommendedName>
        <fullName evidence="5">Pyridoxine/pyridoxamine 5'-phosphate oxidase</fullName>
        <ecNumber evidence="5">1.4.3.5</ecNumber>
    </recommendedName>
    <alternativeName>
        <fullName evidence="5">PNP/PMP oxidase</fullName>
        <shortName evidence="5">PNPOx</shortName>
    </alternativeName>
    <alternativeName>
        <fullName evidence="5">Pyridoxal 5'-phosphate synthase</fullName>
    </alternativeName>
</protein>
<feature type="binding site" evidence="5 6">
    <location>
        <position position="154"/>
    </location>
    <ligand>
        <name>substrate</name>
    </ligand>
</feature>
<dbReference type="InterPro" id="IPR019576">
    <property type="entry name" value="Pyridoxamine_oxidase_dimer_C"/>
</dbReference>
<sequence length="264" mass="29030">MDRWTNEAGGARGAASTGIPQVPEIDLARLRVTYDVGRLNEDAVPDDPLELFAAWLADAADAGLPEPNAMVLATASADGDPSARTVLLKGYGPDGFRFFTNLTSRKGRDLAANPRATLVFPWHPVHRQVIVSGPVEPVSREETAAYFRSRPYGSRIGAWASERQSSVIGRRDELEARWAELAARWPDPAAAATGPGTRDERAARAERAAAEADAVPLPDFWGGFRVVPTAIEFWQGRPNRLHDRLRYRRPSPDATTWRLERLSP</sequence>
<feature type="binding site" evidence="5 7">
    <location>
        <begin position="84"/>
        <end position="89"/>
    </location>
    <ligand>
        <name>FMN</name>
        <dbReference type="ChEBI" id="CHEBI:58210"/>
    </ligand>
</feature>
<comment type="pathway">
    <text evidence="5">Cofactor metabolism; pyridoxal 5'-phosphate salvage; pyridoxal 5'-phosphate from pyridoxine 5'-phosphate: step 1/1.</text>
</comment>
<comment type="caution">
    <text evidence="10">The sequence shown here is derived from an EMBL/GenBank/DDBJ whole genome shotgun (WGS) entry which is preliminary data.</text>
</comment>
<dbReference type="AlphaFoldDB" id="A0A9W6PSW2"/>
<proteinExistence type="inferred from homology"/>
<accession>A0A9W6PSW2</accession>
<dbReference type="InterPro" id="IPR019740">
    <property type="entry name" value="Pyridox_Oxase_CS"/>
</dbReference>
<comment type="pathway">
    <text evidence="5">Cofactor metabolism; pyridoxal 5'-phosphate salvage; pyridoxal 5'-phosphate from pyridoxamine 5'-phosphate: step 1/1.</text>
</comment>
<dbReference type="GO" id="GO:0004733">
    <property type="term" value="F:pyridoxamine phosphate oxidase activity"/>
    <property type="evidence" value="ECO:0007669"/>
    <property type="project" value="UniProtKB-UniRule"/>
</dbReference>
<dbReference type="PROSITE" id="PS01064">
    <property type="entry name" value="PYRIDOX_OXIDASE"/>
    <property type="match status" value="1"/>
</dbReference>
<comment type="catalytic activity">
    <reaction evidence="5">
        <text>pyridoxine 5'-phosphate + O2 = pyridoxal 5'-phosphate + H2O2</text>
        <dbReference type="Rhea" id="RHEA:15149"/>
        <dbReference type="ChEBI" id="CHEBI:15379"/>
        <dbReference type="ChEBI" id="CHEBI:16240"/>
        <dbReference type="ChEBI" id="CHEBI:58589"/>
        <dbReference type="ChEBI" id="CHEBI:597326"/>
        <dbReference type="EC" id="1.4.3.5"/>
    </reaction>
</comment>
<feature type="binding site" evidence="5 7">
    <location>
        <position position="128"/>
    </location>
    <ligand>
        <name>FMN</name>
        <dbReference type="ChEBI" id="CHEBI:58210"/>
    </ligand>
</feature>
<evidence type="ECO:0000313" key="11">
    <source>
        <dbReference type="Proteomes" id="UP001165124"/>
    </source>
</evidence>
<dbReference type="InterPro" id="IPR011576">
    <property type="entry name" value="Pyridox_Oxase_N"/>
</dbReference>
<feature type="binding site" evidence="6">
    <location>
        <begin position="31"/>
        <end position="34"/>
    </location>
    <ligand>
        <name>substrate</name>
    </ligand>
</feature>
<keyword evidence="3 5" id="KW-0288">FMN</keyword>
<dbReference type="Pfam" id="PF10590">
    <property type="entry name" value="PNP_phzG_C"/>
    <property type="match status" value="1"/>
</dbReference>
<dbReference type="NCBIfam" id="NF004231">
    <property type="entry name" value="PRK05679.1"/>
    <property type="match status" value="1"/>
</dbReference>
<comment type="catalytic activity">
    <reaction evidence="5">
        <text>pyridoxamine 5'-phosphate + O2 + H2O = pyridoxal 5'-phosphate + H2O2 + NH4(+)</text>
        <dbReference type="Rhea" id="RHEA:15817"/>
        <dbReference type="ChEBI" id="CHEBI:15377"/>
        <dbReference type="ChEBI" id="CHEBI:15379"/>
        <dbReference type="ChEBI" id="CHEBI:16240"/>
        <dbReference type="ChEBI" id="CHEBI:28938"/>
        <dbReference type="ChEBI" id="CHEBI:58451"/>
        <dbReference type="ChEBI" id="CHEBI:597326"/>
        <dbReference type="EC" id="1.4.3.5"/>
    </reaction>
</comment>
<dbReference type="PANTHER" id="PTHR10851:SF0">
    <property type="entry name" value="PYRIDOXINE-5'-PHOSPHATE OXIDASE"/>
    <property type="match status" value="1"/>
</dbReference>
<evidence type="ECO:0000259" key="8">
    <source>
        <dbReference type="Pfam" id="PF01243"/>
    </source>
</evidence>
<evidence type="ECO:0000256" key="5">
    <source>
        <dbReference type="HAMAP-Rule" id="MF_01629"/>
    </source>
</evidence>
<evidence type="ECO:0000256" key="1">
    <source>
        <dbReference type="ARBA" id="ARBA00007301"/>
    </source>
</evidence>
<dbReference type="Pfam" id="PF01243">
    <property type="entry name" value="PNPOx_N"/>
    <property type="match status" value="1"/>
</dbReference>
<feature type="binding site" evidence="5 6">
    <location>
        <position position="150"/>
    </location>
    <ligand>
        <name>substrate</name>
    </ligand>
</feature>
<dbReference type="EC" id="1.4.3.5" evidence="5"/>
<organism evidence="10 11">
    <name type="scientific">Actinomadura rubrobrunea</name>
    <dbReference type="NCBI Taxonomy" id="115335"/>
    <lineage>
        <taxon>Bacteria</taxon>
        <taxon>Bacillati</taxon>
        <taxon>Actinomycetota</taxon>
        <taxon>Actinomycetes</taxon>
        <taxon>Streptosporangiales</taxon>
        <taxon>Thermomonosporaceae</taxon>
        <taxon>Actinomadura</taxon>
    </lineage>
</organism>
<evidence type="ECO:0000256" key="6">
    <source>
        <dbReference type="PIRSR" id="PIRSR000190-1"/>
    </source>
</evidence>
<evidence type="ECO:0000256" key="7">
    <source>
        <dbReference type="PIRSR" id="PIRSR000190-2"/>
    </source>
</evidence>
<keyword evidence="2 5" id="KW-0285">Flavoprotein</keyword>
<keyword evidence="5" id="KW-0664">Pyridoxine biosynthesis</keyword>
<feature type="binding site" evidence="5 7">
    <location>
        <position position="234"/>
    </location>
    <ligand>
        <name>FMN</name>
        <dbReference type="ChEBI" id="CHEBI:58210"/>
    </ligand>
</feature>
<evidence type="ECO:0000256" key="4">
    <source>
        <dbReference type="ARBA" id="ARBA00023002"/>
    </source>
</evidence>
<dbReference type="InterPro" id="IPR000659">
    <property type="entry name" value="Pyridox_Oxase"/>
</dbReference>
<keyword evidence="11" id="KW-1185">Reference proteome</keyword>
<dbReference type="InterPro" id="IPR012349">
    <property type="entry name" value="Split_barrel_FMN-bd"/>
</dbReference>
<keyword evidence="4 5" id="KW-0560">Oxidoreductase</keyword>
<gene>
    <name evidence="5 10" type="primary">pdxH</name>
    <name evidence="10" type="ORF">Arub01_21090</name>
</gene>
<dbReference type="PANTHER" id="PTHR10851">
    <property type="entry name" value="PYRIDOXINE-5-PHOSPHATE OXIDASE"/>
    <property type="match status" value="1"/>
</dbReference>
<feature type="binding site" evidence="5 6">
    <location>
        <begin position="240"/>
        <end position="242"/>
    </location>
    <ligand>
        <name>substrate</name>
    </ligand>
</feature>
<dbReference type="Gene3D" id="2.30.110.10">
    <property type="entry name" value="Electron Transport, Fmn-binding Protein, Chain A"/>
    <property type="match status" value="1"/>
</dbReference>
<feature type="binding site" evidence="5 7">
    <location>
        <position position="106"/>
    </location>
    <ligand>
        <name>FMN</name>
        <dbReference type="ChEBI" id="CHEBI:58210"/>
    </ligand>
</feature>
<comment type="similarity">
    <text evidence="1 5">Belongs to the pyridoxamine 5'-phosphate oxidase family.</text>
</comment>
<evidence type="ECO:0000313" key="10">
    <source>
        <dbReference type="EMBL" id="GLW63865.1"/>
    </source>
</evidence>
<feature type="domain" description="Pyridoxine 5'-phosphate oxidase dimerisation C-terminal" evidence="9">
    <location>
        <begin position="221"/>
        <end position="264"/>
    </location>
</feature>